<dbReference type="PANTHER" id="PTHR33918">
    <property type="entry name" value="OS01G0704200 PROTEIN"/>
    <property type="match status" value="1"/>
</dbReference>
<accession>A0AAD7PNI6</accession>
<sequence length="175" mass="19950">MTQRKPQYPTQKSLWRQKASQWHSSSYSNGHCGFLALSILLLTALTGFGIPLLMMFGSQSGVFQPRLPFIPFAVLLGPYILLLSVQVLTEMLTWNWQSPVWLVTPIIYESYRVLQLMRGLKLGAELNAPAWMSHTIRGLVSCWVLILYANHEGCLVCWFYCTSPSTAVFYCFRCC</sequence>
<organism evidence="2 3">
    <name type="scientific">Quillaja saponaria</name>
    <name type="common">Soap bark tree</name>
    <dbReference type="NCBI Taxonomy" id="32244"/>
    <lineage>
        <taxon>Eukaryota</taxon>
        <taxon>Viridiplantae</taxon>
        <taxon>Streptophyta</taxon>
        <taxon>Embryophyta</taxon>
        <taxon>Tracheophyta</taxon>
        <taxon>Spermatophyta</taxon>
        <taxon>Magnoliopsida</taxon>
        <taxon>eudicotyledons</taxon>
        <taxon>Gunneridae</taxon>
        <taxon>Pentapetalae</taxon>
        <taxon>rosids</taxon>
        <taxon>fabids</taxon>
        <taxon>Fabales</taxon>
        <taxon>Quillajaceae</taxon>
        <taxon>Quillaja</taxon>
    </lineage>
</organism>
<proteinExistence type="predicted"/>
<dbReference type="Proteomes" id="UP001163823">
    <property type="component" value="Chromosome 7"/>
</dbReference>
<keyword evidence="1" id="KW-0472">Membrane</keyword>
<name>A0AAD7PNI6_QUISA</name>
<dbReference type="KEGG" id="qsa:O6P43_017384"/>
<protein>
    <submittedName>
        <fullName evidence="2">Cytochrome P450</fullName>
    </submittedName>
</protein>
<gene>
    <name evidence="2" type="ORF">O6P43_017384</name>
</gene>
<keyword evidence="3" id="KW-1185">Reference proteome</keyword>
<feature type="transmembrane region" description="Helical" evidence="1">
    <location>
        <begin position="69"/>
        <end position="88"/>
    </location>
</feature>
<evidence type="ECO:0000313" key="2">
    <source>
        <dbReference type="EMBL" id="KAJ7962113.1"/>
    </source>
</evidence>
<keyword evidence="1" id="KW-1133">Transmembrane helix</keyword>
<comment type="caution">
    <text evidence="2">The sequence shown here is derived from an EMBL/GenBank/DDBJ whole genome shotgun (WGS) entry which is preliminary data.</text>
</comment>
<keyword evidence="1" id="KW-0812">Transmembrane</keyword>
<evidence type="ECO:0000313" key="3">
    <source>
        <dbReference type="Proteomes" id="UP001163823"/>
    </source>
</evidence>
<dbReference type="PANTHER" id="PTHR33918:SF3">
    <property type="entry name" value="CYTOCHROME P450 FAMILY PROTEIN"/>
    <property type="match status" value="1"/>
</dbReference>
<dbReference type="AlphaFoldDB" id="A0AAD7PNI6"/>
<feature type="transmembrane region" description="Helical" evidence="1">
    <location>
        <begin position="34"/>
        <end position="57"/>
    </location>
</feature>
<evidence type="ECO:0000256" key="1">
    <source>
        <dbReference type="SAM" id="Phobius"/>
    </source>
</evidence>
<reference evidence="2" key="1">
    <citation type="journal article" date="2023" name="Science">
        <title>Elucidation of the pathway for biosynthesis of saponin adjuvants from the soapbark tree.</title>
        <authorList>
            <person name="Reed J."/>
            <person name="Orme A."/>
            <person name="El-Demerdash A."/>
            <person name="Owen C."/>
            <person name="Martin L.B.B."/>
            <person name="Misra R.C."/>
            <person name="Kikuchi S."/>
            <person name="Rejzek M."/>
            <person name="Martin A.C."/>
            <person name="Harkess A."/>
            <person name="Leebens-Mack J."/>
            <person name="Louveau T."/>
            <person name="Stephenson M.J."/>
            <person name="Osbourn A."/>
        </authorList>
    </citation>
    <scope>NUCLEOTIDE SEQUENCE</scope>
    <source>
        <strain evidence="2">S10</strain>
    </source>
</reference>
<dbReference type="EMBL" id="JARAOO010000007">
    <property type="protein sequence ID" value="KAJ7962113.1"/>
    <property type="molecule type" value="Genomic_DNA"/>
</dbReference>